<evidence type="ECO:0000313" key="1">
    <source>
        <dbReference type="EMBL" id="GBQ24907.1"/>
    </source>
</evidence>
<evidence type="ECO:0000313" key="2">
    <source>
        <dbReference type="Proteomes" id="UP001060895"/>
    </source>
</evidence>
<evidence type="ECO:0008006" key="3">
    <source>
        <dbReference type="Google" id="ProtNLM"/>
    </source>
</evidence>
<dbReference type="Proteomes" id="UP001060895">
    <property type="component" value="Unassembled WGS sequence"/>
</dbReference>
<keyword evidence="2" id="KW-1185">Reference proteome</keyword>
<proteinExistence type="predicted"/>
<gene>
    <name evidence="1" type="ORF">AA12717_1926</name>
</gene>
<sequence length="73" mass="8087">MGKVTRKRYAAEFKSRVALEAIRGELASKHGGGLLAERDFARCLCSVGREQRRQMSAMLLKSVTNDAKFGTVK</sequence>
<protein>
    <recommendedName>
        <fullName evidence="3">Transposase</fullName>
    </recommendedName>
</protein>
<organism evidence="1 2">
    <name type="scientific">Gluconacetobacter sacchari DSM 12717</name>
    <dbReference type="NCBI Taxonomy" id="1307940"/>
    <lineage>
        <taxon>Bacteria</taxon>
        <taxon>Pseudomonadati</taxon>
        <taxon>Pseudomonadota</taxon>
        <taxon>Alphaproteobacteria</taxon>
        <taxon>Acetobacterales</taxon>
        <taxon>Acetobacteraceae</taxon>
        <taxon>Gluconacetobacter</taxon>
    </lineage>
</organism>
<dbReference type="EMBL" id="BAQP01000111">
    <property type="protein sequence ID" value="GBQ24907.1"/>
    <property type="molecule type" value="Genomic_DNA"/>
</dbReference>
<comment type="caution">
    <text evidence="1">The sequence shown here is derived from an EMBL/GenBank/DDBJ whole genome shotgun (WGS) entry which is preliminary data.</text>
</comment>
<reference evidence="1" key="1">
    <citation type="submission" date="2013-04" db="EMBL/GenBank/DDBJ databases">
        <title>The genome sequencing project of 58 acetic acid bacteria.</title>
        <authorList>
            <person name="Okamoto-Kainuma A."/>
            <person name="Ishikawa M."/>
            <person name="Umino S."/>
            <person name="Koizumi Y."/>
            <person name="Shiwa Y."/>
            <person name="Yoshikawa H."/>
            <person name="Matsutani M."/>
            <person name="Matsushita K."/>
        </authorList>
    </citation>
    <scope>NUCLEOTIDE SEQUENCE</scope>
    <source>
        <strain evidence="1">DSM 12717</strain>
    </source>
</reference>
<name>A0ABQ0PA64_9PROT</name>
<accession>A0ABQ0PA64</accession>